<organism evidence="1">
    <name type="scientific">Rhizophora mucronata</name>
    <name type="common">Asiatic mangrove</name>
    <dbReference type="NCBI Taxonomy" id="61149"/>
    <lineage>
        <taxon>Eukaryota</taxon>
        <taxon>Viridiplantae</taxon>
        <taxon>Streptophyta</taxon>
        <taxon>Embryophyta</taxon>
        <taxon>Tracheophyta</taxon>
        <taxon>Spermatophyta</taxon>
        <taxon>Magnoliopsida</taxon>
        <taxon>eudicotyledons</taxon>
        <taxon>Gunneridae</taxon>
        <taxon>Pentapetalae</taxon>
        <taxon>rosids</taxon>
        <taxon>fabids</taxon>
        <taxon>Malpighiales</taxon>
        <taxon>Rhizophoraceae</taxon>
        <taxon>Rhizophora</taxon>
    </lineage>
</organism>
<sequence length="23" mass="2707">MNLNEDTLPPRLAGHTRFHFNLL</sequence>
<protein>
    <submittedName>
        <fullName evidence="1">Uncharacterized protein</fullName>
    </submittedName>
</protein>
<evidence type="ECO:0000313" key="1">
    <source>
        <dbReference type="EMBL" id="MBX63969.1"/>
    </source>
</evidence>
<name>A0A2P2QAP4_RHIMU</name>
<dbReference type="EMBL" id="GGEC01083485">
    <property type="protein sequence ID" value="MBX63969.1"/>
    <property type="molecule type" value="Transcribed_RNA"/>
</dbReference>
<reference evidence="1" key="1">
    <citation type="submission" date="2018-02" db="EMBL/GenBank/DDBJ databases">
        <title>Rhizophora mucronata_Transcriptome.</title>
        <authorList>
            <person name="Meera S.P."/>
            <person name="Sreeshan A."/>
            <person name="Augustine A."/>
        </authorList>
    </citation>
    <scope>NUCLEOTIDE SEQUENCE</scope>
    <source>
        <tissue evidence="1">Leaf</tissue>
    </source>
</reference>
<dbReference type="AlphaFoldDB" id="A0A2P2QAP4"/>
<proteinExistence type="predicted"/>
<accession>A0A2P2QAP4</accession>